<reference evidence="2" key="1">
    <citation type="journal article" date="2023" name="Plant J.">
        <title>The genome of the king protea, Protea cynaroides.</title>
        <authorList>
            <person name="Chang J."/>
            <person name="Duong T.A."/>
            <person name="Schoeman C."/>
            <person name="Ma X."/>
            <person name="Roodt D."/>
            <person name="Barker N."/>
            <person name="Li Z."/>
            <person name="Van de Peer Y."/>
            <person name="Mizrachi E."/>
        </authorList>
    </citation>
    <scope>NUCLEOTIDE SEQUENCE</scope>
    <source>
        <tissue evidence="2">Young leaves</tissue>
    </source>
</reference>
<feature type="transmembrane region" description="Helical" evidence="1">
    <location>
        <begin position="45"/>
        <end position="66"/>
    </location>
</feature>
<dbReference type="OrthoDB" id="1883418at2759"/>
<feature type="transmembrane region" description="Helical" evidence="1">
    <location>
        <begin position="7"/>
        <end position="33"/>
    </location>
</feature>
<protein>
    <submittedName>
        <fullName evidence="2">Uncharacterized protein</fullName>
    </submittedName>
</protein>
<gene>
    <name evidence="2" type="ORF">NE237_018941</name>
</gene>
<dbReference type="AlphaFoldDB" id="A0A9Q0QPG6"/>
<evidence type="ECO:0000313" key="3">
    <source>
        <dbReference type="Proteomes" id="UP001141806"/>
    </source>
</evidence>
<comment type="caution">
    <text evidence="2">The sequence shown here is derived from an EMBL/GenBank/DDBJ whole genome shotgun (WGS) entry which is preliminary data.</text>
</comment>
<dbReference type="EMBL" id="JAMYWD010000007">
    <property type="protein sequence ID" value="KAJ4967092.1"/>
    <property type="molecule type" value="Genomic_DNA"/>
</dbReference>
<name>A0A9Q0QPG6_9MAGN</name>
<evidence type="ECO:0000256" key="1">
    <source>
        <dbReference type="SAM" id="Phobius"/>
    </source>
</evidence>
<feature type="transmembrane region" description="Helical" evidence="1">
    <location>
        <begin position="151"/>
        <end position="168"/>
    </location>
</feature>
<keyword evidence="1" id="KW-0472">Membrane</keyword>
<keyword evidence="1" id="KW-0812">Transmembrane</keyword>
<sequence>MMMNLSLFLTIYISSILFLLAFHIIFLGMWYMGLLAPVAGRRPDILTIIQNCAVTSVACCVLYSHCGDYATSKGRLFERRNFGWFSIWKKEEPLLNKFMHMNEELKDRVCSSWFALLGSASDYPVLSEWVIYEKLACNGSCPRILDNISPIYSLWLTIIGLYIANYVVGRSAGWALTHPLPVEVDNELKAKPDFLDMVPWYSGTSADLFKAVFDLLVSVTIFVGGFDMRVMQAHTLMEPVALDKVVNMIHYRYSNQIVVIKD</sequence>
<evidence type="ECO:0000313" key="2">
    <source>
        <dbReference type="EMBL" id="KAJ4967092.1"/>
    </source>
</evidence>
<feature type="transmembrane region" description="Helical" evidence="1">
    <location>
        <begin position="208"/>
        <end position="226"/>
    </location>
</feature>
<keyword evidence="1" id="KW-1133">Transmembrane helix</keyword>
<proteinExistence type="predicted"/>
<keyword evidence="3" id="KW-1185">Reference proteome</keyword>
<dbReference type="PANTHER" id="PTHR34211:SF3">
    <property type="entry name" value="CALCINEURIN-LIKE METALLO-PHOSPHOESTERASE SUPERFAMILY PROTEIN"/>
    <property type="match status" value="1"/>
</dbReference>
<dbReference type="Proteomes" id="UP001141806">
    <property type="component" value="Unassembled WGS sequence"/>
</dbReference>
<dbReference type="PANTHER" id="PTHR34211">
    <property type="entry name" value="CALCINEURIN-LIKE METALLO-PHOSPHOESTERASE SUPERFAMILY PROTEIN"/>
    <property type="match status" value="1"/>
</dbReference>
<organism evidence="2 3">
    <name type="scientific">Protea cynaroides</name>
    <dbReference type="NCBI Taxonomy" id="273540"/>
    <lineage>
        <taxon>Eukaryota</taxon>
        <taxon>Viridiplantae</taxon>
        <taxon>Streptophyta</taxon>
        <taxon>Embryophyta</taxon>
        <taxon>Tracheophyta</taxon>
        <taxon>Spermatophyta</taxon>
        <taxon>Magnoliopsida</taxon>
        <taxon>Proteales</taxon>
        <taxon>Proteaceae</taxon>
        <taxon>Protea</taxon>
    </lineage>
</organism>
<accession>A0A9Q0QPG6</accession>